<dbReference type="GO" id="GO:0005829">
    <property type="term" value="C:cytosol"/>
    <property type="evidence" value="ECO:0007669"/>
    <property type="project" value="TreeGrafter"/>
</dbReference>
<evidence type="ECO:0000313" key="1">
    <source>
        <dbReference type="EMBL" id="SVD02214.1"/>
    </source>
</evidence>
<dbReference type="Pfam" id="PF08282">
    <property type="entry name" value="Hydrolase_3"/>
    <property type="match status" value="1"/>
</dbReference>
<protein>
    <submittedName>
        <fullName evidence="1">Uncharacterized protein</fullName>
    </submittedName>
</protein>
<dbReference type="AlphaFoldDB" id="A0A382RWZ8"/>
<proteinExistence type="predicted"/>
<dbReference type="Gene3D" id="3.40.50.1000">
    <property type="entry name" value="HAD superfamily/HAD-like"/>
    <property type="match status" value="1"/>
</dbReference>
<dbReference type="Gene3D" id="3.30.1240.10">
    <property type="match status" value="1"/>
</dbReference>
<dbReference type="PANTHER" id="PTHR10000">
    <property type="entry name" value="PHOSPHOSERINE PHOSPHATASE"/>
    <property type="match status" value="1"/>
</dbReference>
<dbReference type="EMBL" id="UINC01124812">
    <property type="protein sequence ID" value="SVD02214.1"/>
    <property type="molecule type" value="Genomic_DNA"/>
</dbReference>
<dbReference type="PANTHER" id="PTHR10000:SF8">
    <property type="entry name" value="HAD SUPERFAMILY HYDROLASE-LIKE, TYPE 3"/>
    <property type="match status" value="1"/>
</dbReference>
<gene>
    <name evidence="1" type="ORF">METZ01_LOCUS355068</name>
</gene>
<dbReference type="InterPro" id="IPR036412">
    <property type="entry name" value="HAD-like_sf"/>
</dbReference>
<accession>A0A382RWZ8</accession>
<dbReference type="GO" id="GO:0016791">
    <property type="term" value="F:phosphatase activity"/>
    <property type="evidence" value="ECO:0007669"/>
    <property type="project" value="TreeGrafter"/>
</dbReference>
<sequence>MKPDVIYVSDLDGTLLQDDATLSPRGRALLTELLDDGVPFTVASARSIGSMGPILQGLDLSLPVIEFNGAFLSDLSTGEHLWVNDIRQPVLGSVYETICSHGLAPFVSTYDGCADRLYAPPATHAGMRWYLDDRLAAGDRRLRQVEDVSVGLAQQVVCLTVIDREEVIEPLAEQLATLGDAIDVSFWDNSYSPGWFWVSIHDGRATKDLAVRMLLEHAGLGDVEIVAFGDQANDIAMIRAAHRGVAVANAIAEVRAVADEIIGPNTDDSVLLYVHADWQTRR</sequence>
<dbReference type="InterPro" id="IPR023214">
    <property type="entry name" value="HAD_sf"/>
</dbReference>
<organism evidence="1">
    <name type="scientific">marine metagenome</name>
    <dbReference type="NCBI Taxonomy" id="408172"/>
    <lineage>
        <taxon>unclassified sequences</taxon>
        <taxon>metagenomes</taxon>
        <taxon>ecological metagenomes</taxon>
    </lineage>
</organism>
<reference evidence="1" key="1">
    <citation type="submission" date="2018-05" db="EMBL/GenBank/DDBJ databases">
        <authorList>
            <person name="Lanie J.A."/>
            <person name="Ng W.-L."/>
            <person name="Kazmierczak K.M."/>
            <person name="Andrzejewski T.M."/>
            <person name="Davidsen T.M."/>
            <person name="Wayne K.J."/>
            <person name="Tettelin H."/>
            <person name="Glass J.I."/>
            <person name="Rusch D."/>
            <person name="Podicherti R."/>
            <person name="Tsui H.-C.T."/>
            <person name="Winkler M.E."/>
        </authorList>
    </citation>
    <scope>NUCLEOTIDE SEQUENCE</scope>
</reference>
<name>A0A382RWZ8_9ZZZZ</name>
<dbReference type="SUPFAM" id="SSF56784">
    <property type="entry name" value="HAD-like"/>
    <property type="match status" value="1"/>
</dbReference>
<dbReference type="GO" id="GO:0000287">
    <property type="term" value="F:magnesium ion binding"/>
    <property type="evidence" value="ECO:0007669"/>
    <property type="project" value="TreeGrafter"/>
</dbReference>